<gene>
    <name evidence="1" type="ORF">ACJMK2_024989</name>
</gene>
<dbReference type="EMBL" id="JBJQND010000002">
    <property type="protein sequence ID" value="KAL3884890.1"/>
    <property type="molecule type" value="Genomic_DNA"/>
</dbReference>
<proteinExistence type="predicted"/>
<keyword evidence="2" id="KW-1185">Reference proteome</keyword>
<name>A0ABD3XIY0_SINWO</name>
<comment type="caution">
    <text evidence="1">The sequence shown here is derived from an EMBL/GenBank/DDBJ whole genome shotgun (WGS) entry which is preliminary data.</text>
</comment>
<accession>A0ABD3XIY0</accession>
<reference evidence="1 2" key="1">
    <citation type="submission" date="2024-11" db="EMBL/GenBank/DDBJ databases">
        <title>Chromosome-level genome assembly of the freshwater bivalve Anodonta woodiana.</title>
        <authorList>
            <person name="Chen X."/>
        </authorList>
    </citation>
    <scope>NUCLEOTIDE SEQUENCE [LARGE SCALE GENOMIC DNA]</scope>
    <source>
        <strain evidence="1">MN2024</strain>
        <tissue evidence="1">Gills</tissue>
    </source>
</reference>
<dbReference type="Proteomes" id="UP001634394">
    <property type="component" value="Unassembled WGS sequence"/>
</dbReference>
<dbReference type="AlphaFoldDB" id="A0ABD3XIY0"/>
<organism evidence="1 2">
    <name type="scientific">Sinanodonta woodiana</name>
    <name type="common">Chinese pond mussel</name>
    <name type="synonym">Anodonta woodiana</name>
    <dbReference type="NCBI Taxonomy" id="1069815"/>
    <lineage>
        <taxon>Eukaryota</taxon>
        <taxon>Metazoa</taxon>
        <taxon>Spiralia</taxon>
        <taxon>Lophotrochozoa</taxon>
        <taxon>Mollusca</taxon>
        <taxon>Bivalvia</taxon>
        <taxon>Autobranchia</taxon>
        <taxon>Heteroconchia</taxon>
        <taxon>Palaeoheterodonta</taxon>
        <taxon>Unionida</taxon>
        <taxon>Unionoidea</taxon>
        <taxon>Unionidae</taxon>
        <taxon>Unioninae</taxon>
        <taxon>Sinanodonta</taxon>
    </lineage>
</organism>
<sequence length="107" mass="11638">MFASVVGHSVIARLAQCRLILSLCRVPPGLNPGFLERGLSFFQWQVHNLPPDIVFLQVGEKEVSNIDSDSVVRDIIAVCRMLIRNGVGHVVIGAMTTTPTPPYALGI</sequence>
<protein>
    <submittedName>
        <fullName evidence="1">Uncharacterized protein</fullName>
    </submittedName>
</protein>
<evidence type="ECO:0000313" key="2">
    <source>
        <dbReference type="Proteomes" id="UP001634394"/>
    </source>
</evidence>
<evidence type="ECO:0000313" key="1">
    <source>
        <dbReference type="EMBL" id="KAL3884890.1"/>
    </source>
</evidence>